<evidence type="ECO:0000313" key="2">
    <source>
        <dbReference type="EMBL" id="SCB50015.1"/>
    </source>
</evidence>
<dbReference type="Gene3D" id="3.30.300.130">
    <property type="entry name" value="Fe-S cluster assembly (FSCA)"/>
    <property type="match status" value="1"/>
</dbReference>
<dbReference type="PANTHER" id="PTHR42831:SF1">
    <property type="entry name" value="FE-S PROTEIN MATURATION AUXILIARY FACTOR YITW"/>
    <property type="match status" value="1"/>
</dbReference>
<evidence type="ECO:0000313" key="3">
    <source>
        <dbReference type="Proteomes" id="UP000199184"/>
    </source>
</evidence>
<dbReference type="InterPro" id="IPR002744">
    <property type="entry name" value="MIP18-like"/>
</dbReference>
<protein>
    <submittedName>
        <fullName evidence="2">Metal-sulfur cluster biosynthetic enzyme</fullName>
    </submittedName>
</protein>
<dbReference type="RefSeq" id="WP_038949673.1">
    <property type="nucleotide sequence ID" value="NZ_FMAI01000014.1"/>
</dbReference>
<evidence type="ECO:0000259" key="1">
    <source>
        <dbReference type="Pfam" id="PF01883"/>
    </source>
</evidence>
<dbReference type="InterPro" id="IPR034904">
    <property type="entry name" value="FSCA_dom_sf"/>
</dbReference>
<name>A0A1C3XCZ5_9BRAD</name>
<dbReference type="AlphaFoldDB" id="A0A1C3XCZ5"/>
<dbReference type="SUPFAM" id="SSF117916">
    <property type="entry name" value="Fe-S cluster assembly (FSCA) domain-like"/>
    <property type="match status" value="1"/>
</dbReference>
<dbReference type="Pfam" id="PF01883">
    <property type="entry name" value="FeS_assembly_P"/>
    <property type="match status" value="1"/>
</dbReference>
<reference evidence="3" key="1">
    <citation type="submission" date="2016-08" db="EMBL/GenBank/DDBJ databases">
        <authorList>
            <person name="Varghese N."/>
            <person name="Submissions Spin"/>
        </authorList>
    </citation>
    <scope>NUCLEOTIDE SEQUENCE [LARGE SCALE GENOMIC DNA]</scope>
    <source>
        <strain evidence="3">ERR11</strain>
    </source>
</reference>
<dbReference type="InterPro" id="IPR052339">
    <property type="entry name" value="Fe-S_Maturation_MIP18"/>
</dbReference>
<gene>
    <name evidence="2" type="ORF">GA0061098_101474</name>
</gene>
<proteinExistence type="predicted"/>
<dbReference type="EMBL" id="FMAI01000014">
    <property type="protein sequence ID" value="SCB50015.1"/>
    <property type="molecule type" value="Genomic_DNA"/>
</dbReference>
<organism evidence="2 3">
    <name type="scientific">Bradyrhizobium shewense</name>
    <dbReference type="NCBI Taxonomy" id="1761772"/>
    <lineage>
        <taxon>Bacteria</taxon>
        <taxon>Pseudomonadati</taxon>
        <taxon>Pseudomonadota</taxon>
        <taxon>Alphaproteobacteria</taxon>
        <taxon>Hyphomicrobiales</taxon>
        <taxon>Nitrobacteraceae</taxon>
        <taxon>Bradyrhizobium</taxon>
    </lineage>
</organism>
<keyword evidence="3" id="KW-1185">Reference proteome</keyword>
<feature type="domain" description="MIP18 family-like" evidence="1">
    <location>
        <begin position="10"/>
        <end position="80"/>
    </location>
</feature>
<dbReference type="Proteomes" id="UP000199184">
    <property type="component" value="Unassembled WGS sequence"/>
</dbReference>
<accession>A0A1C3XCZ5</accession>
<sequence>MTINDDDLVAQIRQALKVVIDPELGHNIVDLGFVYDVSIDDGAAHITMTATTPGCPAASFLKEGVANSACLVPGVESVDVTMTFEPPWQPWMISPGVKASLGFAEVN</sequence>
<dbReference type="PANTHER" id="PTHR42831">
    <property type="entry name" value="FE-S PROTEIN MATURATION AUXILIARY FACTOR YITW"/>
    <property type="match status" value="1"/>
</dbReference>